<name>A0A5C6LRW7_9BACT</name>
<comment type="caution">
    <text evidence="2">The sequence shown here is derived from an EMBL/GenBank/DDBJ whole genome shotgun (WGS) entry which is preliminary data.</text>
</comment>
<feature type="region of interest" description="Disordered" evidence="1">
    <location>
        <begin position="1"/>
        <end position="67"/>
    </location>
</feature>
<keyword evidence="3" id="KW-1185">Reference proteome</keyword>
<gene>
    <name evidence="2" type="ORF">FEF09_12665</name>
</gene>
<dbReference type="AlphaFoldDB" id="A0A5C6LRW7"/>
<reference evidence="2 3" key="1">
    <citation type="submission" date="2019-08" db="EMBL/GenBank/DDBJ databases">
        <title>Whole genome sequencing of chitin degrading bacteria Chitinophaga pinensis YS16.</title>
        <authorList>
            <person name="Singh R.P."/>
            <person name="Manchanda G."/>
            <person name="Maurya I.K."/>
            <person name="Joshi N.K."/>
            <person name="Srivastava A.K."/>
        </authorList>
    </citation>
    <scope>NUCLEOTIDE SEQUENCE [LARGE SCALE GENOMIC DNA]</scope>
    <source>
        <strain evidence="2 3">YS-16</strain>
    </source>
</reference>
<organism evidence="2 3">
    <name type="scientific">Chitinophaga pinensis</name>
    <dbReference type="NCBI Taxonomy" id="79329"/>
    <lineage>
        <taxon>Bacteria</taxon>
        <taxon>Pseudomonadati</taxon>
        <taxon>Bacteroidota</taxon>
        <taxon>Chitinophagia</taxon>
        <taxon>Chitinophagales</taxon>
        <taxon>Chitinophagaceae</taxon>
        <taxon>Chitinophaga</taxon>
    </lineage>
</organism>
<evidence type="ECO:0000313" key="3">
    <source>
        <dbReference type="Proteomes" id="UP000318815"/>
    </source>
</evidence>
<sequence>MAVRDRSIGSTGLEQGGPNLGNDYSRDITREKTADDTLKVIIPKDKKESSEKDKDKRDPERRDKANR</sequence>
<proteinExistence type="predicted"/>
<dbReference type="RefSeq" id="WP_146305449.1">
    <property type="nucleotide sequence ID" value="NZ_VOHS01000010.1"/>
</dbReference>
<dbReference type="OrthoDB" id="679248at2"/>
<evidence type="ECO:0000256" key="1">
    <source>
        <dbReference type="SAM" id="MobiDB-lite"/>
    </source>
</evidence>
<feature type="compositionally biased region" description="Basic and acidic residues" evidence="1">
    <location>
        <begin position="24"/>
        <end position="67"/>
    </location>
</feature>
<protein>
    <submittedName>
        <fullName evidence="2">Uncharacterized protein</fullName>
    </submittedName>
</protein>
<evidence type="ECO:0000313" key="2">
    <source>
        <dbReference type="EMBL" id="TWW00185.1"/>
    </source>
</evidence>
<dbReference type="Proteomes" id="UP000318815">
    <property type="component" value="Unassembled WGS sequence"/>
</dbReference>
<dbReference type="EMBL" id="VOHS01000010">
    <property type="protein sequence ID" value="TWW00185.1"/>
    <property type="molecule type" value="Genomic_DNA"/>
</dbReference>
<accession>A0A5C6LRW7</accession>